<dbReference type="Proteomes" id="UP001652625">
    <property type="component" value="Chromosome 15"/>
</dbReference>
<feature type="signal peptide" evidence="10">
    <location>
        <begin position="1"/>
        <end position="15"/>
    </location>
</feature>
<keyword evidence="5 9" id="KW-1133">Transmembrane helix</keyword>
<name>A0ABM4DPF4_HYDVU</name>
<dbReference type="SMART" id="SM01190">
    <property type="entry name" value="EMP24_GP25L"/>
    <property type="match status" value="1"/>
</dbReference>
<dbReference type="InterPro" id="IPR009038">
    <property type="entry name" value="GOLD_dom"/>
</dbReference>
<comment type="subcellular location">
    <subcellularLocation>
        <location evidence="7">Endomembrane system</location>
        <topology evidence="7">Single-pass membrane protein</topology>
    </subcellularLocation>
    <subcellularLocation>
        <location evidence="1 8">Membrane</location>
        <topology evidence="1 8">Single-pass type I membrane protein</topology>
    </subcellularLocation>
</comment>
<evidence type="ECO:0000313" key="12">
    <source>
        <dbReference type="Proteomes" id="UP001652625"/>
    </source>
</evidence>
<protein>
    <submittedName>
        <fullName evidence="13">Transmembrane emp24 domain-containing protein 5</fullName>
    </submittedName>
</protein>
<evidence type="ECO:0000256" key="4">
    <source>
        <dbReference type="ARBA" id="ARBA00022729"/>
    </source>
</evidence>
<evidence type="ECO:0000256" key="5">
    <source>
        <dbReference type="ARBA" id="ARBA00022989"/>
    </source>
</evidence>
<gene>
    <name evidence="13" type="primary">LOC100213645</name>
</gene>
<dbReference type="InterPro" id="IPR036598">
    <property type="entry name" value="GOLD_dom_sf"/>
</dbReference>
<feature type="domain" description="GOLD" evidence="11">
    <location>
        <begin position="30"/>
        <end position="113"/>
    </location>
</feature>
<evidence type="ECO:0000313" key="13">
    <source>
        <dbReference type="RefSeq" id="XP_065676445.1"/>
    </source>
</evidence>
<evidence type="ECO:0000256" key="6">
    <source>
        <dbReference type="ARBA" id="ARBA00023136"/>
    </source>
</evidence>
<dbReference type="RefSeq" id="XP_065676445.1">
    <property type="nucleotide sequence ID" value="XM_065820373.1"/>
</dbReference>
<comment type="similarity">
    <text evidence="2 8">Belongs to the EMP24/GP25L family.</text>
</comment>
<keyword evidence="4 10" id="KW-0732">Signal</keyword>
<reference evidence="13" key="1">
    <citation type="submission" date="2025-08" db="UniProtKB">
        <authorList>
            <consortium name="RefSeq"/>
        </authorList>
    </citation>
    <scope>IDENTIFICATION</scope>
</reference>
<evidence type="ECO:0000256" key="9">
    <source>
        <dbReference type="SAM" id="Phobius"/>
    </source>
</evidence>
<accession>A0ABM4DPF4</accession>
<evidence type="ECO:0000256" key="3">
    <source>
        <dbReference type="ARBA" id="ARBA00022692"/>
    </source>
</evidence>
<keyword evidence="3 8" id="KW-0812">Transmembrane</keyword>
<evidence type="ECO:0000256" key="10">
    <source>
        <dbReference type="SAM" id="SignalP"/>
    </source>
</evidence>
<dbReference type="PROSITE" id="PS50866">
    <property type="entry name" value="GOLD"/>
    <property type="match status" value="1"/>
</dbReference>
<keyword evidence="12" id="KW-1185">Reference proteome</keyword>
<feature type="chain" id="PRO_5045590506" evidence="10">
    <location>
        <begin position="16"/>
        <end position="221"/>
    </location>
</feature>
<dbReference type="GeneID" id="100213645"/>
<keyword evidence="6 9" id="KW-0472">Membrane</keyword>
<evidence type="ECO:0000256" key="1">
    <source>
        <dbReference type="ARBA" id="ARBA00004479"/>
    </source>
</evidence>
<dbReference type="InterPro" id="IPR015720">
    <property type="entry name" value="Emp24-like"/>
</dbReference>
<evidence type="ECO:0000256" key="8">
    <source>
        <dbReference type="RuleBase" id="RU003827"/>
    </source>
</evidence>
<evidence type="ECO:0000256" key="7">
    <source>
        <dbReference type="ARBA" id="ARBA00037847"/>
    </source>
</evidence>
<proteinExistence type="inferred from homology"/>
<dbReference type="PANTHER" id="PTHR22811">
    <property type="entry name" value="TRANSMEMBRANE EMP24 DOMAIN-CONTAINING PROTEIN"/>
    <property type="match status" value="1"/>
</dbReference>
<evidence type="ECO:0000256" key="2">
    <source>
        <dbReference type="ARBA" id="ARBA00007104"/>
    </source>
</evidence>
<dbReference type="Pfam" id="PF01105">
    <property type="entry name" value="EMP24_GP25L"/>
    <property type="match status" value="1"/>
</dbReference>
<feature type="transmembrane region" description="Helical" evidence="9">
    <location>
        <begin position="181"/>
        <end position="205"/>
    </location>
</feature>
<evidence type="ECO:0000259" key="11">
    <source>
        <dbReference type="PROSITE" id="PS50866"/>
    </source>
</evidence>
<organism evidence="12 13">
    <name type="scientific">Hydra vulgaris</name>
    <name type="common">Hydra</name>
    <name type="synonym">Hydra attenuata</name>
    <dbReference type="NCBI Taxonomy" id="6087"/>
    <lineage>
        <taxon>Eukaryota</taxon>
        <taxon>Metazoa</taxon>
        <taxon>Cnidaria</taxon>
        <taxon>Hydrozoa</taxon>
        <taxon>Hydroidolina</taxon>
        <taxon>Anthoathecata</taxon>
        <taxon>Aplanulata</taxon>
        <taxon>Hydridae</taxon>
        <taxon>Hydra</taxon>
    </lineage>
</organism>
<dbReference type="SUPFAM" id="SSF101576">
    <property type="entry name" value="Supernatant protein factor (SPF), C-terminal domain"/>
    <property type="match status" value="1"/>
</dbReference>
<sequence length="221" mass="26004">MKFFLIFYFVATILCEIEDGVQYIVGAGKMDCFYRKLSKGDLMDFDLQVLSGGEIDITLVIRSMITGREYLNEFRQTEVSKEINIEEDGPVEICFDNRYSKFWDKVIYFDLGIDESENKTGLDHEELFKGLHLEKDGYDNNNILMVKLENIGLKFETIEQFQLIFRSRYKRHRSLQEHNQWLVTWFSSMSCILMIVVGILQVFLIRNLFKSKQQKGMHSGL</sequence>